<keyword evidence="2" id="KW-0229">DNA integration</keyword>
<evidence type="ECO:0000256" key="4">
    <source>
        <dbReference type="ARBA" id="ARBA00023172"/>
    </source>
</evidence>
<dbReference type="CDD" id="cd03768">
    <property type="entry name" value="SR_ResInv"/>
    <property type="match status" value="1"/>
</dbReference>
<dbReference type="InterPro" id="IPR050639">
    <property type="entry name" value="SSR_resolvase"/>
</dbReference>
<keyword evidence="7" id="KW-1185">Reference proteome</keyword>
<dbReference type="FunFam" id="3.40.50.1390:FF:000001">
    <property type="entry name" value="DNA recombinase"/>
    <property type="match status" value="1"/>
</dbReference>
<dbReference type="EMBL" id="ADVG01000001">
    <property type="protein sequence ID" value="EFH88061.1"/>
    <property type="molecule type" value="Genomic_DNA"/>
</dbReference>
<dbReference type="PROSITE" id="PS51736">
    <property type="entry name" value="RECOMBINASES_3"/>
    <property type="match status" value="1"/>
</dbReference>
<dbReference type="SUPFAM" id="SSF46689">
    <property type="entry name" value="Homeodomain-like"/>
    <property type="match status" value="1"/>
</dbReference>
<evidence type="ECO:0000256" key="1">
    <source>
        <dbReference type="ARBA" id="ARBA00009913"/>
    </source>
</evidence>
<feature type="domain" description="Resolvase/invertase-type recombinase catalytic" evidence="5">
    <location>
        <begin position="1"/>
        <end position="134"/>
    </location>
</feature>
<dbReference type="SUPFAM" id="SSF53041">
    <property type="entry name" value="Resolvase-like"/>
    <property type="match status" value="1"/>
</dbReference>
<dbReference type="OrthoDB" id="9797501at2"/>
<dbReference type="Pfam" id="PF02796">
    <property type="entry name" value="HTH_7"/>
    <property type="match status" value="1"/>
</dbReference>
<accession>D6TC25</accession>
<dbReference type="eggNOG" id="COG1961">
    <property type="taxonomic scope" value="Bacteria"/>
</dbReference>
<dbReference type="Gene3D" id="3.40.50.1390">
    <property type="entry name" value="Resolvase, N-terminal catalytic domain"/>
    <property type="match status" value="1"/>
</dbReference>
<dbReference type="InterPro" id="IPR009057">
    <property type="entry name" value="Homeodomain-like_sf"/>
</dbReference>
<evidence type="ECO:0000256" key="2">
    <source>
        <dbReference type="ARBA" id="ARBA00022908"/>
    </source>
</evidence>
<reference evidence="6 7" key="1">
    <citation type="journal article" date="2011" name="Stand. Genomic Sci.">
        <title>Non-contiguous finished genome sequence and contextual data of the filamentous soil bacterium Ktedonobacter racemifer type strain (SOSP1-21).</title>
        <authorList>
            <person name="Chang Y.J."/>
            <person name="Land M."/>
            <person name="Hauser L."/>
            <person name="Chertkov O."/>
            <person name="Del Rio T.G."/>
            <person name="Nolan M."/>
            <person name="Copeland A."/>
            <person name="Tice H."/>
            <person name="Cheng J.F."/>
            <person name="Lucas S."/>
            <person name="Han C."/>
            <person name="Goodwin L."/>
            <person name="Pitluck S."/>
            <person name="Ivanova N."/>
            <person name="Ovchinikova G."/>
            <person name="Pati A."/>
            <person name="Chen A."/>
            <person name="Palaniappan K."/>
            <person name="Mavromatis K."/>
            <person name="Liolios K."/>
            <person name="Brettin T."/>
            <person name="Fiebig A."/>
            <person name="Rohde M."/>
            <person name="Abt B."/>
            <person name="Goker M."/>
            <person name="Detter J.C."/>
            <person name="Woyke T."/>
            <person name="Bristow J."/>
            <person name="Eisen J.A."/>
            <person name="Markowitz V."/>
            <person name="Hugenholtz P."/>
            <person name="Kyrpides N.C."/>
            <person name="Klenk H.P."/>
            <person name="Lapidus A."/>
        </authorList>
    </citation>
    <scope>NUCLEOTIDE SEQUENCE [LARGE SCALE GENOMIC DNA]</scope>
    <source>
        <strain evidence="7">DSM 44963</strain>
    </source>
</reference>
<protein>
    <submittedName>
        <fullName evidence="6">Resolvase domain protein</fullName>
    </submittedName>
</protein>
<sequence length="188" mass="21046">MKIGYVRVSKNEQNEALQIDALKAAGCEKWFVDKITGSKAERKGLNEALAYVRPGDTFMVWKLDRAGRSLKHLIELLKSLQERGIEFMSLTEQIDTTTPGGKLVFHLMGALAEFERDLIRERTNAGLSAARARGRVGGRLRKLKTNGKVALARQMFADQSHSIPEICAALRISRATLYRYVKDAEPLT</sequence>
<dbReference type="Proteomes" id="UP000004508">
    <property type="component" value="Unassembled WGS sequence"/>
</dbReference>
<evidence type="ECO:0000313" key="6">
    <source>
        <dbReference type="EMBL" id="EFH88061.1"/>
    </source>
</evidence>
<dbReference type="RefSeq" id="WP_007903785.1">
    <property type="nucleotide sequence ID" value="NZ_ADVG01000001.1"/>
</dbReference>
<dbReference type="Pfam" id="PF00239">
    <property type="entry name" value="Resolvase"/>
    <property type="match status" value="1"/>
</dbReference>
<dbReference type="GO" id="GO:0003677">
    <property type="term" value="F:DNA binding"/>
    <property type="evidence" value="ECO:0007669"/>
    <property type="project" value="UniProtKB-KW"/>
</dbReference>
<comment type="similarity">
    <text evidence="1">Belongs to the site-specific recombinase resolvase family.</text>
</comment>
<dbReference type="SMART" id="SM00857">
    <property type="entry name" value="Resolvase"/>
    <property type="match status" value="1"/>
</dbReference>
<dbReference type="InterPro" id="IPR006119">
    <property type="entry name" value="Resolv_N"/>
</dbReference>
<dbReference type="InterPro" id="IPR006120">
    <property type="entry name" value="Resolvase_HTH_dom"/>
</dbReference>
<dbReference type="GO" id="GO:0015074">
    <property type="term" value="P:DNA integration"/>
    <property type="evidence" value="ECO:0007669"/>
    <property type="project" value="UniProtKB-KW"/>
</dbReference>
<keyword evidence="3" id="KW-0238">DNA-binding</keyword>
<dbReference type="PANTHER" id="PTHR30461:SF2">
    <property type="entry name" value="SERINE RECOMBINASE PINE-RELATED"/>
    <property type="match status" value="1"/>
</dbReference>
<dbReference type="PANTHER" id="PTHR30461">
    <property type="entry name" value="DNA-INVERTASE FROM LAMBDOID PROPHAGE"/>
    <property type="match status" value="1"/>
</dbReference>
<dbReference type="AlphaFoldDB" id="D6TC25"/>
<dbReference type="GO" id="GO:0000150">
    <property type="term" value="F:DNA strand exchange activity"/>
    <property type="evidence" value="ECO:0007669"/>
    <property type="project" value="InterPro"/>
</dbReference>
<gene>
    <name evidence="6" type="ORF">Krac_9440</name>
</gene>
<evidence type="ECO:0000259" key="5">
    <source>
        <dbReference type="PROSITE" id="PS51736"/>
    </source>
</evidence>
<name>D6TC25_KTERA</name>
<comment type="caution">
    <text evidence="6">The sequence shown here is derived from an EMBL/GenBank/DDBJ whole genome shotgun (WGS) entry which is preliminary data.</text>
</comment>
<dbReference type="InParanoid" id="D6TC25"/>
<evidence type="ECO:0000256" key="3">
    <source>
        <dbReference type="ARBA" id="ARBA00023125"/>
    </source>
</evidence>
<organism evidence="6 7">
    <name type="scientific">Ktedonobacter racemifer DSM 44963</name>
    <dbReference type="NCBI Taxonomy" id="485913"/>
    <lineage>
        <taxon>Bacteria</taxon>
        <taxon>Bacillati</taxon>
        <taxon>Chloroflexota</taxon>
        <taxon>Ktedonobacteria</taxon>
        <taxon>Ktedonobacterales</taxon>
        <taxon>Ktedonobacteraceae</taxon>
        <taxon>Ktedonobacter</taxon>
    </lineage>
</organism>
<proteinExistence type="inferred from homology"/>
<evidence type="ECO:0000313" key="7">
    <source>
        <dbReference type="Proteomes" id="UP000004508"/>
    </source>
</evidence>
<dbReference type="InterPro" id="IPR036162">
    <property type="entry name" value="Resolvase-like_N_sf"/>
</dbReference>
<keyword evidence="4" id="KW-0233">DNA recombination</keyword>